<dbReference type="PIRSF" id="PIRSF015601">
    <property type="entry name" value="MTase_slr0722"/>
    <property type="match status" value="1"/>
</dbReference>
<dbReference type="Gene3D" id="3.40.1280.10">
    <property type="match status" value="1"/>
</dbReference>
<dbReference type="InterPro" id="IPR029028">
    <property type="entry name" value="Alpha/beta_knot_MTases"/>
</dbReference>
<evidence type="ECO:0000256" key="1">
    <source>
        <dbReference type="ARBA" id="ARBA00004496"/>
    </source>
</evidence>
<dbReference type="SUPFAM" id="SSF88697">
    <property type="entry name" value="PUA domain-like"/>
    <property type="match status" value="1"/>
</dbReference>
<name>A0A062U574_9PROT</name>
<dbReference type="Proteomes" id="UP000027037">
    <property type="component" value="Unassembled WGS sequence"/>
</dbReference>
<keyword evidence="7 12" id="KW-0489">Methyltransferase</keyword>
<proteinExistence type="inferred from homology"/>
<evidence type="ECO:0000256" key="8">
    <source>
        <dbReference type="ARBA" id="ARBA00022679"/>
    </source>
</evidence>
<evidence type="ECO:0000256" key="6">
    <source>
        <dbReference type="ARBA" id="ARBA00022552"/>
    </source>
</evidence>
<reference evidence="15 16" key="1">
    <citation type="journal article" date="2014" name="Antonie Van Leeuwenhoek">
        <title>Hyphomonas beringensis sp. nov. and Hyphomonas chukchiensis sp. nov., isolated from surface seawater of the Bering Sea and Chukchi Sea.</title>
        <authorList>
            <person name="Li C."/>
            <person name="Lai Q."/>
            <person name="Li G."/>
            <person name="Dong C."/>
            <person name="Wang J."/>
            <person name="Liao Y."/>
            <person name="Shao Z."/>
        </authorList>
    </citation>
    <scope>NUCLEOTIDE SEQUENCE [LARGE SCALE GENOMIC DNA]</scope>
    <source>
        <strain evidence="15 16">25B14_1</strain>
    </source>
</reference>
<dbReference type="PANTHER" id="PTHR30027">
    <property type="entry name" value="RIBOSOMAL RNA SMALL SUBUNIT METHYLTRANSFERASE E"/>
    <property type="match status" value="1"/>
</dbReference>
<keyword evidence="9 12" id="KW-0949">S-adenosyl-L-methionine</keyword>
<accession>A0A062U574</accession>
<comment type="subcellular location">
    <subcellularLocation>
        <location evidence="1 12">Cytoplasm</location>
    </subcellularLocation>
</comment>
<evidence type="ECO:0000256" key="5">
    <source>
        <dbReference type="ARBA" id="ARBA00022490"/>
    </source>
</evidence>
<feature type="domain" description="Ribosomal RNA small subunit methyltransferase E methyltransferase" evidence="13">
    <location>
        <begin position="78"/>
        <end position="249"/>
    </location>
</feature>
<dbReference type="Pfam" id="PF20260">
    <property type="entry name" value="PUA_4"/>
    <property type="match status" value="1"/>
</dbReference>
<evidence type="ECO:0000256" key="4">
    <source>
        <dbReference type="ARBA" id="ARBA00013673"/>
    </source>
</evidence>
<dbReference type="InterPro" id="IPR046887">
    <property type="entry name" value="RsmE_PUA-like"/>
</dbReference>
<evidence type="ECO:0000256" key="7">
    <source>
        <dbReference type="ARBA" id="ARBA00022603"/>
    </source>
</evidence>
<comment type="function">
    <text evidence="10 12">Specifically methylates the N3 position of the uracil ring of uridine 1498 (m3U1498) in 16S rRNA. Acts on the fully assembled 30S ribosomal subunit.</text>
</comment>
<dbReference type="EMBL" id="AWFF01000030">
    <property type="protein sequence ID" value="KCZ55491.1"/>
    <property type="molecule type" value="Genomic_DNA"/>
</dbReference>
<dbReference type="InterPro" id="IPR029026">
    <property type="entry name" value="tRNA_m1G_MTases_N"/>
</dbReference>
<keyword evidence="6 12" id="KW-0698">rRNA processing</keyword>
<evidence type="ECO:0000256" key="9">
    <source>
        <dbReference type="ARBA" id="ARBA00022691"/>
    </source>
</evidence>
<dbReference type="Gene3D" id="2.40.240.20">
    <property type="entry name" value="Hypothetical PUA domain-like, domain 1"/>
    <property type="match status" value="1"/>
</dbReference>
<dbReference type="InterPro" id="IPR046886">
    <property type="entry name" value="RsmE_MTase_dom"/>
</dbReference>
<evidence type="ECO:0000259" key="13">
    <source>
        <dbReference type="Pfam" id="PF04452"/>
    </source>
</evidence>
<evidence type="ECO:0000313" key="16">
    <source>
        <dbReference type="Proteomes" id="UP000027037"/>
    </source>
</evidence>
<keyword evidence="8 12" id="KW-0808">Transferase</keyword>
<dbReference type="InterPro" id="IPR006700">
    <property type="entry name" value="RsmE"/>
</dbReference>
<evidence type="ECO:0000256" key="12">
    <source>
        <dbReference type="PIRNR" id="PIRNR015601"/>
    </source>
</evidence>
<evidence type="ECO:0000256" key="10">
    <source>
        <dbReference type="ARBA" id="ARBA00025699"/>
    </source>
</evidence>
<evidence type="ECO:0000313" key="15">
    <source>
        <dbReference type="EMBL" id="KCZ55491.1"/>
    </source>
</evidence>
<dbReference type="EC" id="2.1.1.193" evidence="3 12"/>
<dbReference type="OrthoDB" id="9815641at2"/>
<dbReference type="PATRIC" id="fig|1280946.3.peg.1243"/>
<organism evidence="15 16">
    <name type="scientific">Hyphomonas beringensis</name>
    <dbReference type="NCBI Taxonomy" id="1280946"/>
    <lineage>
        <taxon>Bacteria</taxon>
        <taxon>Pseudomonadati</taxon>
        <taxon>Pseudomonadota</taxon>
        <taxon>Alphaproteobacteria</taxon>
        <taxon>Hyphomonadales</taxon>
        <taxon>Hyphomonadaceae</taxon>
        <taxon>Hyphomonas</taxon>
    </lineage>
</organism>
<comment type="catalytic activity">
    <reaction evidence="11 12">
        <text>uridine(1498) in 16S rRNA + S-adenosyl-L-methionine = N(3)-methyluridine(1498) in 16S rRNA + S-adenosyl-L-homocysteine + H(+)</text>
        <dbReference type="Rhea" id="RHEA:42920"/>
        <dbReference type="Rhea" id="RHEA-COMP:10283"/>
        <dbReference type="Rhea" id="RHEA-COMP:10284"/>
        <dbReference type="ChEBI" id="CHEBI:15378"/>
        <dbReference type="ChEBI" id="CHEBI:57856"/>
        <dbReference type="ChEBI" id="CHEBI:59789"/>
        <dbReference type="ChEBI" id="CHEBI:65315"/>
        <dbReference type="ChEBI" id="CHEBI:74502"/>
        <dbReference type="EC" id="2.1.1.193"/>
    </reaction>
</comment>
<evidence type="ECO:0000256" key="2">
    <source>
        <dbReference type="ARBA" id="ARBA00005528"/>
    </source>
</evidence>
<dbReference type="eggNOG" id="COG1385">
    <property type="taxonomic scope" value="Bacteria"/>
</dbReference>
<evidence type="ECO:0000256" key="3">
    <source>
        <dbReference type="ARBA" id="ARBA00012328"/>
    </source>
</evidence>
<dbReference type="AlphaFoldDB" id="A0A062U574"/>
<comment type="caution">
    <text evidence="15">The sequence shown here is derived from an EMBL/GenBank/DDBJ whole genome shotgun (WGS) entry which is preliminary data.</text>
</comment>
<dbReference type="InterPro" id="IPR015947">
    <property type="entry name" value="PUA-like_sf"/>
</dbReference>
<dbReference type="Pfam" id="PF04452">
    <property type="entry name" value="Methyltrans_RNA"/>
    <property type="match status" value="1"/>
</dbReference>
<evidence type="ECO:0000256" key="11">
    <source>
        <dbReference type="ARBA" id="ARBA00047944"/>
    </source>
</evidence>
<sequence>MSSQPRLYIKADLKPDAEVRLDDEASKYLLRVMRLSQGDKVRVFNGRDGEWLAELAAPEGKQAILMPVEQMRPQTGTEAPPLTLLFAPVKKSETDFIVEKATELGVQTIQPVVTQFTQTRTVRLDRFNKIALEAAEQTERLDLPDIHELTGLDKALDALPSGTVVIFCDEAGDEEGKPWGGEIGRARSAASVIGSLKGQPAAILIGPEGGFSPEERAHLRSREGTQPVSLGPRILRAETAVVSALTLWQAICGDWSEA</sequence>
<dbReference type="PANTHER" id="PTHR30027:SF3">
    <property type="entry name" value="16S RRNA (URACIL(1498)-N(3))-METHYLTRANSFERASE"/>
    <property type="match status" value="1"/>
</dbReference>
<dbReference type="SUPFAM" id="SSF75217">
    <property type="entry name" value="alpha/beta knot"/>
    <property type="match status" value="1"/>
</dbReference>
<keyword evidence="16" id="KW-1185">Reference proteome</keyword>
<dbReference type="NCBIfam" id="NF008696">
    <property type="entry name" value="PRK11713.3-5"/>
    <property type="match status" value="1"/>
</dbReference>
<feature type="domain" description="Ribosomal RNA small subunit methyltransferase E PUA-like" evidence="14">
    <location>
        <begin position="21"/>
        <end position="64"/>
    </location>
</feature>
<gene>
    <name evidence="15" type="ORF">HY29_12265</name>
</gene>
<dbReference type="GO" id="GO:0070042">
    <property type="term" value="F:rRNA (uridine-N3-)-methyltransferase activity"/>
    <property type="evidence" value="ECO:0007669"/>
    <property type="project" value="TreeGrafter"/>
</dbReference>
<dbReference type="CDD" id="cd18084">
    <property type="entry name" value="RsmE-like"/>
    <property type="match status" value="1"/>
</dbReference>
<dbReference type="RefSeq" id="WP_034794189.1">
    <property type="nucleotide sequence ID" value="NZ_AWFF01000030.1"/>
</dbReference>
<protein>
    <recommendedName>
        <fullName evidence="4 12">Ribosomal RNA small subunit methyltransferase E</fullName>
        <ecNumber evidence="3 12">2.1.1.193</ecNumber>
    </recommendedName>
</protein>
<dbReference type="STRING" id="1280946.HY29_12265"/>
<keyword evidence="5 12" id="KW-0963">Cytoplasm</keyword>
<dbReference type="GO" id="GO:0070475">
    <property type="term" value="P:rRNA base methylation"/>
    <property type="evidence" value="ECO:0007669"/>
    <property type="project" value="TreeGrafter"/>
</dbReference>
<evidence type="ECO:0000259" key="14">
    <source>
        <dbReference type="Pfam" id="PF20260"/>
    </source>
</evidence>
<dbReference type="NCBIfam" id="TIGR00046">
    <property type="entry name" value="RsmE family RNA methyltransferase"/>
    <property type="match status" value="1"/>
</dbReference>
<dbReference type="GO" id="GO:0005737">
    <property type="term" value="C:cytoplasm"/>
    <property type="evidence" value="ECO:0007669"/>
    <property type="project" value="UniProtKB-SubCell"/>
</dbReference>
<comment type="similarity">
    <text evidence="2 12">Belongs to the RNA methyltransferase RsmE family.</text>
</comment>